<keyword evidence="1" id="KW-0812">Transmembrane</keyword>
<name>A0ABU7BAE3_9TELE</name>
<evidence type="ECO:0000313" key="3">
    <source>
        <dbReference type="Proteomes" id="UP001345963"/>
    </source>
</evidence>
<feature type="transmembrane region" description="Helical" evidence="1">
    <location>
        <begin position="84"/>
        <end position="105"/>
    </location>
</feature>
<dbReference type="Proteomes" id="UP001345963">
    <property type="component" value="Unassembled WGS sequence"/>
</dbReference>
<reference evidence="2 3" key="1">
    <citation type="submission" date="2021-07" db="EMBL/GenBank/DDBJ databases">
        <authorList>
            <person name="Palmer J.M."/>
        </authorList>
    </citation>
    <scope>NUCLEOTIDE SEQUENCE [LARGE SCALE GENOMIC DNA]</scope>
    <source>
        <strain evidence="2 3">AT_MEX2019</strain>
        <tissue evidence="2">Muscle</tissue>
    </source>
</reference>
<keyword evidence="3" id="KW-1185">Reference proteome</keyword>
<accession>A0ABU7BAE3</accession>
<evidence type="ECO:0000256" key="1">
    <source>
        <dbReference type="SAM" id="Phobius"/>
    </source>
</evidence>
<evidence type="ECO:0000313" key="2">
    <source>
        <dbReference type="EMBL" id="MED6246946.1"/>
    </source>
</evidence>
<keyword evidence="1" id="KW-0472">Membrane</keyword>
<protein>
    <submittedName>
        <fullName evidence="2">Uncharacterized protein</fullName>
    </submittedName>
</protein>
<gene>
    <name evidence="2" type="ORF">ATANTOWER_026621</name>
</gene>
<sequence length="106" mass="11782">MDGGRENVCVFHREQEKSRGRITSEVGHREAEGVALSSRRAVWWRTECSLYGALEFLSKCDAESSAGGETTIPGLDAVSQKLPVILFTLLSCHHLLNCLLIFLYIT</sequence>
<organism evidence="2 3">
    <name type="scientific">Ataeniobius toweri</name>
    <dbReference type="NCBI Taxonomy" id="208326"/>
    <lineage>
        <taxon>Eukaryota</taxon>
        <taxon>Metazoa</taxon>
        <taxon>Chordata</taxon>
        <taxon>Craniata</taxon>
        <taxon>Vertebrata</taxon>
        <taxon>Euteleostomi</taxon>
        <taxon>Actinopterygii</taxon>
        <taxon>Neopterygii</taxon>
        <taxon>Teleostei</taxon>
        <taxon>Neoteleostei</taxon>
        <taxon>Acanthomorphata</taxon>
        <taxon>Ovalentaria</taxon>
        <taxon>Atherinomorphae</taxon>
        <taxon>Cyprinodontiformes</taxon>
        <taxon>Goodeidae</taxon>
        <taxon>Ataeniobius</taxon>
    </lineage>
</organism>
<proteinExistence type="predicted"/>
<dbReference type="EMBL" id="JAHUTI010045673">
    <property type="protein sequence ID" value="MED6246946.1"/>
    <property type="molecule type" value="Genomic_DNA"/>
</dbReference>
<keyword evidence="1" id="KW-1133">Transmembrane helix</keyword>
<comment type="caution">
    <text evidence="2">The sequence shown here is derived from an EMBL/GenBank/DDBJ whole genome shotgun (WGS) entry which is preliminary data.</text>
</comment>